<dbReference type="Proteomes" id="UP001189624">
    <property type="component" value="Chromosome 4"/>
</dbReference>
<dbReference type="EMBL" id="OY731401">
    <property type="protein sequence ID" value="CAJ1951717.1"/>
    <property type="molecule type" value="Genomic_DNA"/>
</dbReference>
<evidence type="ECO:0000313" key="2">
    <source>
        <dbReference type="Proteomes" id="UP001189624"/>
    </source>
</evidence>
<protein>
    <submittedName>
        <fullName evidence="1">Uncharacterized protein</fullName>
    </submittedName>
</protein>
<evidence type="ECO:0000313" key="1">
    <source>
        <dbReference type="EMBL" id="CAJ1951717.1"/>
    </source>
</evidence>
<name>A0AA86SIZ1_9FABA</name>
<dbReference type="AlphaFoldDB" id="A0AA86SIZ1"/>
<organism evidence="1 2">
    <name type="scientific">Sphenostylis stenocarpa</name>
    <dbReference type="NCBI Taxonomy" id="92480"/>
    <lineage>
        <taxon>Eukaryota</taxon>
        <taxon>Viridiplantae</taxon>
        <taxon>Streptophyta</taxon>
        <taxon>Embryophyta</taxon>
        <taxon>Tracheophyta</taxon>
        <taxon>Spermatophyta</taxon>
        <taxon>Magnoliopsida</taxon>
        <taxon>eudicotyledons</taxon>
        <taxon>Gunneridae</taxon>
        <taxon>Pentapetalae</taxon>
        <taxon>rosids</taxon>
        <taxon>fabids</taxon>
        <taxon>Fabales</taxon>
        <taxon>Fabaceae</taxon>
        <taxon>Papilionoideae</taxon>
        <taxon>50 kb inversion clade</taxon>
        <taxon>NPAAA clade</taxon>
        <taxon>indigoferoid/millettioid clade</taxon>
        <taxon>Phaseoleae</taxon>
        <taxon>Sphenostylis</taxon>
    </lineage>
</organism>
<gene>
    <name evidence="1" type="ORF">AYBTSS11_LOCUS14923</name>
</gene>
<keyword evidence="2" id="KW-1185">Reference proteome</keyword>
<accession>A0AA86SIZ1</accession>
<dbReference type="Gramene" id="rna-AYBTSS11_LOCUS14923">
    <property type="protein sequence ID" value="CAJ1951717.1"/>
    <property type="gene ID" value="gene-AYBTSS11_LOCUS14923"/>
</dbReference>
<proteinExistence type="predicted"/>
<sequence>MLSFELLANPGIIASLDQIVFHSACGFLVLGQFVSADSTLKGLPSKAPASLERYDLLTENVFNQIMKQKEARLRDVARHEHNVARKKDKIHYVLV</sequence>
<reference evidence="1" key="1">
    <citation type="submission" date="2023-10" db="EMBL/GenBank/DDBJ databases">
        <authorList>
            <person name="Domelevo Entfellner J.-B."/>
        </authorList>
    </citation>
    <scope>NUCLEOTIDE SEQUENCE</scope>
</reference>